<dbReference type="Gene3D" id="3.40.50.1460">
    <property type="match status" value="1"/>
</dbReference>
<comment type="caution">
    <text evidence="9">The sequence shown here is derived from an EMBL/GenBank/DDBJ whole genome shotgun (WGS) entry which is preliminary data.</text>
</comment>
<dbReference type="Gene3D" id="3.40.50.300">
    <property type="entry name" value="P-loop containing nucleotide triphosphate hydrolases"/>
    <property type="match status" value="2"/>
</dbReference>
<feature type="domain" description="Peptidase C14 caspase" evidence="6">
    <location>
        <begin position="3"/>
        <end position="229"/>
    </location>
</feature>
<dbReference type="RefSeq" id="WP_111241624.1">
    <property type="nucleotide sequence ID" value="NZ_AP023358.1"/>
</dbReference>
<sequence length="1202" mass="130061">MGRHALLLGTATCHVDQTLAPLPSVQQDVTQLKALLDSAGEFDSVRAELDLPAAHLRQVVEEFYGVRRTGDLALLYYSGHGVLHGDGQSLFLAATDTVSGQLHATAFDTDGMLRHLLNDSKASQKVVLLDCCFSGAFTARHRFRGGVREEPRRLKRQRGTFILTSSTHQKASKAQGPDRPSVFTEVLLDGLRGAAEGSSDDGWITTNDLSRYASTEMARRRQHTPVESSEGVTEPIRLVTAPGSVAAARQVTVVTASPADEAPFDADQWRRLVTYYINCMQRSTVLQSFIDPQASGTYVAAPPGAEAVFTSETPVQLGGGAAKLAARARADGREIQYGYPVVAVRPARQKPLRLAPLLVCDVTVGADDVLHASFPPRPSAALVDLLQLSEVEADELRLRVEQAFAPGDPASLTATVDVLVKTFGLSPVTELDPARLGGTIRTGPVNGVQNAAILYAVDAAESPQRQLVDDLRGMIKNPRLIERTALAALAVRPDEAVAAKVTTVAMSPTNEAQEEIIQAAMSQPLTVAQGPPGTGKSQLVTALLATATAAGQSVLIGSTSNQAVDSVLDRVTDLIGPGLLLRTGNKDHRMQEPKHLADLLAAYPPAERPTTPEDRTPLHELRLLGEEAAGLRTALDKRRQLERDLADLAVEREVDSGIGAAPLPTDDTALARLVQLTDRALASRWFGWWYRWRLRSYQVVDRDAVKELAERAVFELRWRQCQRSIAELPDAEVTWRRLVDLTGTERPALSIDVLRSQIARRVAAGARLLQDRADEMAKPQSDSWAYFPELLRVLPGWAVTALSARRLKRSPAMYDLVVIDEAAQCTIPAILPMLYRAKRALLIGDPRQLAPVVDLPESDDVAERARAELGTGWLTSRRLTYTAHSAYDAFATAAGAAHLLDEHYRCHPDIVDVPNREVYQGRLAVLTDPNRLAAAADPAVRWRDVPGQFSRGATGSGLNQIEIDAVVAEVTGLRAAYPDVSIGVVTPLAAHQRRLAAALRDAGLTENLLCATIHKFQGSERDIMVVSPVGAHGTPDRTRGWLVHQTNLWNVAITRAKSQLVVVGDRSWWSGQRGLLTALALVHDVAGAPPDAATAPADRLHLALRSTAFTVRRDVVVAGRPVDFVVGHGDAELAVVVDDPMGDPNGRGLRRVLARLDVTRGSTPVRRVPAWRCLSEPAQVAAELVDDLRRAGPEQNASVSDQ</sequence>
<dbReference type="InterPro" id="IPR011600">
    <property type="entry name" value="Pept_C14_caspase"/>
</dbReference>
<evidence type="ECO:0000259" key="8">
    <source>
        <dbReference type="Pfam" id="PF13087"/>
    </source>
</evidence>
<dbReference type="CDD" id="cd17934">
    <property type="entry name" value="DEXXQc_Upf1-like"/>
    <property type="match status" value="1"/>
</dbReference>
<keyword evidence="3" id="KW-0378">Hydrolase</keyword>
<proteinExistence type="inferred from homology"/>
<feature type="domain" description="DNA2/NAM7 helicase-like C-terminal" evidence="8">
    <location>
        <begin position="891"/>
        <end position="1066"/>
    </location>
</feature>
<dbReference type="InterPro" id="IPR047187">
    <property type="entry name" value="SF1_C_Upf1"/>
</dbReference>
<reference evidence="9 10" key="1">
    <citation type="submission" date="2018-01" db="EMBL/GenBank/DDBJ databases">
        <title>Draft genome sequence of Jishengella endophytica.</title>
        <authorList>
            <person name="Sahin N."/>
            <person name="Ay H."/>
            <person name="Saygin H."/>
        </authorList>
    </citation>
    <scope>NUCLEOTIDE SEQUENCE [LARGE SCALE GENOMIC DNA]</scope>
    <source>
        <strain evidence="9 10">DSM 45430</strain>
    </source>
</reference>
<accession>A0A2W2DT90</accession>
<evidence type="ECO:0000259" key="7">
    <source>
        <dbReference type="Pfam" id="PF13086"/>
    </source>
</evidence>
<evidence type="ECO:0000256" key="5">
    <source>
        <dbReference type="ARBA" id="ARBA00022840"/>
    </source>
</evidence>
<dbReference type="Proteomes" id="UP000248627">
    <property type="component" value="Unassembled WGS sequence"/>
</dbReference>
<dbReference type="SUPFAM" id="SSF52129">
    <property type="entry name" value="Caspase-like"/>
    <property type="match status" value="1"/>
</dbReference>
<dbReference type="PANTHER" id="PTHR43788">
    <property type="entry name" value="DNA2/NAM7 HELICASE FAMILY MEMBER"/>
    <property type="match status" value="1"/>
</dbReference>
<evidence type="ECO:0000259" key="6">
    <source>
        <dbReference type="Pfam" id="PF00656"/>
    </source>
</evidence>
<dbReference type="AlphaFoldDB" id="A0A2W2DT90"/>
<evidence type="ECO:0000256" key="4">
    <source>
        <dbReference type="ARBA" id="ARBA00022806"/>
    </source>
</evidence>
<evidence type="ECO:0000313" key="10">
    <source>
        <dbReference type="Proteomes" id="UP000248627"/>
    </source>
</evidence>
<dbReference type="InterPro" id="IPR027417">
    <property type="entry name" value="P-loop_NTPase"/>
</dbReference>
<dbReference type="OrthoDB" id="4464809at2"/>
<dbReference type="EMBL" id="POTX01000010">
    <property type="protein sequence ID" value="PZG00327.1"/>
    <property type="molecule type" value="Genomic_DNA"/>
</dbReference>
<dbReference type="GO" id="GO:0005524">
    <property type="term" value="F:ATP binding"/>
    <property type="evidence" value="ECO:0007669"/>
    <property type="project" value="UniProtKB-KW"/>
</dbReference>
<dbReference type="NCBIfam" id="NF047832">
    <property type="entry name" value="caspase_w_EACC1"/>
    <property type="match status" value="1"/>
</dbReference>
<protein>
    <submittedName>
        <fullName evidence="9">Peptidase C14</fullName>
    </submittedName>
</protein>
<evidence type="ECO:0000256" key="1">
    <source>
        <dbReference type="ARBA" id="ARBA00007913"/>
    </source>
</evidence>
<dbReference type="CDD" id="cd18808">
    <property type="entry name" value="SF1_C_Upf1"/>
    <property type="match status" value="1"/>
</dbReference>
<dbReference type="SUPFAM" id="SSF52540">
    <property type="entry name" value="P-loop containing nucleoside triphosphate hydrolases"/>
    <property type="match status" value="1"/>
</dbReference>
<gene>
    <name evidence="9" type="ORF">C1I93_02835</name>
</gene>
<feature type="domain" description="DNA2/NAM7 helicase helicase" evidence="7">
    <location>
        <begin position="509"/>
        <end position="587"/>
    </location>
</feature>
<dbReference type="Pfam" id="PF00656">
    <property type="entry name" value="Peptidase_C14"/>
    <property type="match status" value="1"/>
</dbReference>
<dbReference type="Pfam" id="PF13087">
    <property type="entry name" value="AAA_12"/>
    <property type="match status" value="1"/>
</dbReference>
<comment type="similarity">
    <text evidence="1">Belongs to the DNA2/NAM7 helicase family.</text>
</comment>
<keyword evidence="2" id="KW-0547">Nucleotide-binding</keyword>
<organism evidence="9 10">
    <name type="scientific">Micromonospora endophytica</name>
    <dbReference type="NCBI Taxonomy" id="515350"/>
    <lineage>
        <taxon>Bacteria</taxon>
        <taxon>Bacillati</taxon>
        <taxon>Actinomycetota</taxon>
        <taxon>Actinomycetes</taxon>
        <taxon>Micromonosporales</taxon>
        <taxon>Micromonosporaceae</taxon>
        <taxon>Micromonospora</taxon>
    </lineage>
</organism>
<evidence type="ECO:0000256" key="3">
    <source>
        <dbReference type="ARBA" id="ARBA00022801"/>
    </source>
</evidence>
<dbReference type="GO" id="GO:0043139">
    <property type="term" value="F:5'-3' DNA helicase activity"/>
    <property type="evidence" value="ECO:0007669"/>
    <property type="project" value="TreeGrafter"/>
</dbReference>
<feature type="domain" description="DNA2/NAM7 helicase helicase" evidence="7">
    <location>
        <begin position="805"/>
        <end position="853"/>
    </location>
</feature>
<name>A0A2W2DT90_9ACTN</name>
<evidence type="ECO:0000313" key="9">
    <source>
        <dbReference type="EMBL" id="PZG00327.1"/>
    </source>
</evidence>
<keyword evidence="5" id="KW-0067">ATP-binding</keyword>
<keyword evidence="4" id="KW-0347">Helicase</keyword>
<dbReference type="InterPro" id="IPR041677">
    <property type="entry name" value="DNA2/NAM7_AAA_11"/>
</dbReference>
<dbReference type="InterPro" id="IPR029030">
    <property type="entry name" value="Caspase-like_dom_sf"/>
</dbReference>
<dbReference type="InterPro" id="IPR041679">
    <property type="entry name" value="DNA2/NAM7-like_C"/>
</dbReference>
<dbReference type="GO" id="GO:0006508">
    <property type="term" value="P:proteolysis"/>
    <property type="evidence" value="ECO:0007669"/>
    <property type="project" value="InterPro"/>
</dbReference>
<dbReference type="Pfam" id="PF13086">
    <property type="entry name" value="AAA_11"/>
    <property type="match status" value="2"/>
</dbReference>
<keyword evidence="10" id="KW-1185">Reference proteome</keyword>
<dbReference type="InterPro" id="IPR050534">
    <property type="entry name" value="Coronavir_polyprotein_1ab"/>
</dbReference>
<dbReference type="GO" id="GO:0004197">
    <property type="term" value="F:cysteine-type endopeptidase activity"/>
    <property type="evidence" value="ECO:0007669"/>
    <property type="project" value="InterPro"/>
</dbReference>
<evidence type="ECO:0000256" key="2">
    <source>
        <dbReference type="ARBA" id="ARBA00022741"/>
    </source>
</evidence>
<dbReference type="PANTHER" id="PTHR43788:SF8">
    <property type="entry name" value="DNA-BINDING PROTEIN SMUBP-2"/>
    <property type="match status" value="1"/>
</dbReference>